<organism evidence="2 3">
    <name type="scientific">Sporothrix curviconia</name>
    <dbReference type="NCBI Taxonomy" id="1260050"/>
    <lineage>
        <taxon>Eukaryota</taxon>
        <taxon>Fungi</taxon>
        <taxon>Dikarya</taxon>
        <taxon>Ascomycota</taxon>
        <taxon>Pezizomycotina</taxon>
        <taxon>Sordariomycetes</taxon>
        <taxon>Sordariomycetidae</taxon>
        <taxon>Ophiostomatales</taxon>
        <taxon>Ophiostomataceae</taxon>
        <taxon>Sporothrix</taxon>
    </lineage>
</organism>
<protein>
    <submittedName>
        <fullName evidence="2">Uncharacterized protein</fullName>
    </submittedName>
</protein>
<sequence length="87" mass="10219">METPEQWKEEAEKLRLRAEAAEARLLDEQRQREKDKKASGPTDFRTFLSICHNNMYEHLTIQKDPTLAATGMFTNVDSKYYPLFLKP</sequence>
<accession>A0ABP0BQW9</accession>
<evidence type="ECO:0000313" key="3">
    <source>
        <dbReference type="Proteomes" id="UP001642405"/>
    </source>
</evidence>
<reference evidence="2 3" key="1">
    <citation type="submission" date="2024-01" db="EMBL/GenBank/DDBJ databases">
        <authorList>
            <person name="Allen C."/>
            <person name="Tagirdzhanova G."/>
        </authorList>
    </citation>
    <scope>NUCLEOTIDE SEQUENCE [LARGE SCALE GENOMIC DNA]</scope>
</reference>
<name>A0ABP0BQW9_9PEZI</name>
<dbReference type="EMBL" id="CAWUHB010000024">
    <property type="protein sequence ID" value="CAK7222058.1"/>
    <property type="molecule type" value="Genomic_DNA"/>
</dbReference>
<evidence type="ECO:0000256" key="1">
    <source>
        <dbReference type="SAM" id="Coils"/>
    </source>
</evidence>
<feature type="coiled-coil region" evidence="1">
    <location>
        <begin position="4"/>
        <end position="38"/>
    </location>
</feature>
<comment type="caution">
    <text evidence="2">The sequence shown here is derived from an EMBL/GenBank/DDBJ whole genome shotgun (WGS) entry which is preliminary data.</text>
</comment>
<evidence type="ECO:0000313" key="2">
    <source>
        <dbReference type="EMBL" id="CAK7222058.1"/>
    </source>
</evidence>
<keyword evidence="3" id="KW-1185">Reference proteome</keyword>
<keyword evidence="1" id="KW-0175">Coiled coil</keyword>
<gene>
    <name evidence="2" type="ORF">SCUCBS95973_004712</name>
</gene>
<proteinExistence type="predicted"/>
<dbReference type="Proteomes" id="UP001642405">
    <property type="component" value="Unassembled WGS sequence"/>
</dbReference>